<dbReference type="InterPro" id="IPR028974">
    <property type="entry name" value="TSP_type-3_rpt"/>
</dbReference>
<dbReference type="PANTHER" id="PTHR30329:SF21">
    <property type="entry name" value="LIPOPROTEIN YIAD-RELATED"/>
    <property type="match status" value="1"/>
</dbReference>
<dbReference type="Pfam" id="PF00691">
    <property type="entry name" value="OmpA"/>
    <property type="match status" value="1"/>
</dbReference>
<keyword evidence="3" id="KW-0998">Cell outer membrane</keyword>
<keyword evidence="2 4" id="KW-0472">Membrane</keyword>
<feature type="chain" id="PRO_5016073115" description="OmpA-like domain-containing protein" evidence="5">
    <location>
        <begin position="19"/>
        <end position="319"/>
    </location>
</feature>
<gene>
    <name evidence="7" type="ORF">DI536_24465</name>
</gene>
<protein>
    <recommendedName>
        <fullName evidence="6">OmpA-like domain-containing protein</fullName>
    </recommendedName>
</protein>
<organism evidence="7 8">
    <name type="scientific">Archangium gephyra</name>
    <dbReference type="NCBI Taxonomy" id="48"/>
    <lineage>
        <taxon>Bacteria</taxon>
        <taxon>Pseudomonadati</taxon>
        <taxon>Myxococcota</taxon>
        <taxon>Myxococcia</taxon>
        <taxon>Myxococcales</taxon>
        <taxon>Cystobacterineae</taxon>
        <taxon>Archangiaceae</taxon>
        <taxon>Archangium</taxon>
    </lineage>
</organism>
<dbReference type="SUPFAM" id="SSF103647">
    <property type="entry name" value="TSP type-3 repeat"/>
    <property type="match status" value="1"/>
</dbReference>
<dbReference type="PROSITE" id="PS51123">
    <property type="entry name" value="OMPA_2"/>
    <property type="match status" value="1"/>
</dbReference>
<dbReference type="CDD" id="cd07185">
    <property type="entry name" value="OmpA_C-like"/>
    <property type="match status" value="1"/>
</dbReference>
<reference evidence="7 8" key="1">
    <citation type="submission" date="2017-08" db="EMBL/GenBank/DDBJ databases">
        <title>Infants hospitalized years apart are colonized by the same room-sourced microbial strains.</title>
        <authorList>
            <person name="Brooks B."/>
            <person name="Olm M.R."/>
            <person name="Firek B.A."/>
            <person name="Baker R."/>
            <person name="Thomas B.C."/>
            <person name="Morowitz M.J."/>
            <person name="Banfield J.F."/>
        </authorList>
    </citation>
    <scope>NUCLEOTIDE SEQUENCE [LARGE SCALE GENOMIC DNA]</scope>
    <source>
        <strain evidence="7">S2_003_000_R2_14</strain>
    </source>
</reference>
<evidence type="ECO:0000256" key="2">
    <source>
        <dbReference type="ARBA" id="ARBA00023136"/>
    </source>
</evidence>
<name>A0A2W5UI65_9BACT</name>
<evidence type="ECO:0000313" key="7">
    <source>
        <dbReference type="EMBL" id="PZR08658.1"/>
    </source>
</evidence>
<keyword evidence="5" id="KW-0732">Signal</keyword>
<dbReference type="GO" id="GO:0005509">
    <property type="term" value="F:calcium ion binding"/>
    <property type="evidence" value="ECO:0007669"/>
    <property type="project" value="InterPro"/>
</dbReference>
<dbReference type="AlphaFoldDB" id="A0A2W5UI65"/>
<dbReference type="EMBL" id="QFQP01000024">
    <property type="protein sequence ID" value="PZR08658.1"/>
    <property type="molecule type" value="Genomic_DNA"/>
</dbReference>
<dbReference type="Gene3D" id="3.30.1330.60">
    <property type="entry name" value="OmpA-like domain"/>
    <property type="match status" value="1"/>
</dbReference>
<dbReference type="PRINTS" id="PR01021">
    <property type="entry name" value="OMPADOMAIN"/>
</dbReference>
<evidence type="ECO:0000256" key="4">
    <source>
        <dbReference type="PROSITE-ProRule" id="PRU00473"/>
    </source>
</evidence>
<dbReference type="InterPro" id="IPR050330">
    <property type="entry name" value="Bact_OuterMem_StrucFunc"/>
</dbReference>
<accession>A0A2W5UI65</accession>
<sequence>MKRIAALVVSLFAVSAFAESNRFNLHINPGVLISNAGVGPEIDLGVDWQFVRGVAVDVRVGTAFPINDFGVNLMFNPAAGMRFRLLDDVQGYANQPGGNLAGNLSIAPHVGALIGSVGAGFSIDVEAAYVFSVSRPLQLGPYVRPLMGFGTFGVIGGVSVGLALHIGLGPELGHDRDADGVGDERDKCPDTPAGSEVDARGCTIIPKAMVLDGITFKLNSAEIEPDSERTLQRALLGLRDNPEAQVEIGGHTDDTGTVERNETLSRERAQAVKQWLVSHGIDAGRLTAKGYGATKPKVKNTDEASRTINRRIEFNRLDQ</sequence>
<comment type="caution">
    <text evidence="7">The sequence shown here is derived from an EMBL/GenBank/DDBJ whole genome shotgun (WGS) entry which is preliminary data.</text>
</comment>
<dbReference type="PANTHER" id="PTHR30329">
    <property type="entry name" value="STATOR ELEMENT OF FLAGELLAR MOTOR COMPLEX"/>
    <property type="match status" value="1"/>
</dbReference>
<dbReference type="InterPro" id="IPR006664">
    <property type="entry name" value="OMP_bac"/>
</dbReference>
<evidence type="ECO:0000256" key="1">
    <source>
        <dbReference type="ARBA" id="ARBA00004442"/>
    </source>
</evidence>
<evidence type="ECO:0000256" key="3">
    <source>
        <dbReference type="ARBA" id="ARBA00023237"/>
    </source>
</evidence>
<dbReference type="InterPro" id="IPR006665">
    <property type="entry name" value="OmpA-like"/>
</dbReference>
<feature type="signal peptide" evidence="5">
    <location>
        <begin position="1"/>
        <end position="18"/>
    </location>
</feature>
<dbReference type="SUPFAM" id="SSF103088">
    <property type="entry name" value="OmpA-like"/>
    <property type="match status" value="1"/>
</dbReference>
<evidence type="ECO:0000259" key="6">
    <source>
        <dbReference type="PROSITE" id="PS51123"/>
    </source>
</evidence>
<evidence type="ECO:0000313" key="8">
    <source>
        <dbReference type="Proteomes" id="UP000249061"/>
    </source>
</evidence>
<dbReference type="Proteomes" id="UP000249061">
    <property type="component" value="Unassembled WGS sequence"/>
</dbReference>
<dbReference type="GO" id="GO:0009279">
    <property type="term" value="C:cell outer membrane"/>
    <property type="evidence" value="ECO:0007669"/>
    <property type="project" value="UniProtKB-SubCell"/>
</dbReference>
<feature type="domain" description="OmpA-like" evidence="6">
    <location>
        <begin position="200"/>
        <end position="319"/>
    </location>
</feature>
<dbReference type="InterPro" id="IPR036737">
    <property type="entry name" value="OmpA-like_sf"/>
</dbReference>
<comment type="subcellular location">
    <subcellularLocation>
        <location evidence="1">Cell outer membrane</location>
    </subcellularLocation>
</comment>
<evidence type="ECO:0000256" key="5">
    <source>
        <dbReference type="SAM" id="SignalP"/>
    </source>
</evidence>
<proteinExistence type="predicted"/>